<proteinExistence type="predicted"/>
<accession>A0A7X1FB35</accession>
<sequence length="116" mass="13623">MPRERKRGDVPRARELRRAMSLPEVQLWRLLKRQDIVRIRRQHPIGPYVLDFYSAEARVCFEIDGVAHDRGDRPERDRHRDLWLAQQGITVVRIAASEVLRSPADVAEAMVRRCLT</sequence>
<dbReference type="PANTHER" id="PTHR38590">
    <property type="entry name" value="BLL0828 PROTEIN"/>
    <property type="match status" value="1"/>
</dbReference>
<dbReference type="PANTHER" id="PTHR38590:SF1">
    <property type="entry name" value="BLL0828 PROTEIN"/>
    <property type="match status" value="1"/>
</dbReference>
<organism evidence="2 3">
    <name type="scientific">Novosphingobium aerophilum</name>
    <dbReference type="NCBI Taxonomy" id="2839843"/>
    <lineage>
        <taxon>Bacteria</taxon>
        <taxon>Pseudomonadati</taxon>
        <taxon>Pseudomonadota</taxon>
        <taxon>Alphaproteobacteria</taxon>
        <taxon>Sphingomonadales</taxon>
        <taxon>Sphingomonadaceae</taxon>
        <taxon>Novosphingobium</taxon>
    </lineage>
</organism>
<dbReference type="InterPro" id="IPR047216">
    <property type="entry name" value="Endonuclease_DUF559_bact"/>
</dbReference>
<dbReference type="SUPFAM" id="SSF52980">
    <property type="entry name" value="Restriction endonuclease-like"/>
    <property type="match status" value="1"/>
</dbReference>
<evidence type="ECO:0000313" key="3">
    <source>
        <dbReference type="Proteomes" id="UP000520156"/>
    </source>
</evidence>
<dbReference type="RefSeq" id="WP_185685081.1">
    <property type="nucleotide sequence ID" value="NZ_JACLAU010000076.1"/>
</dbReference>
<feature type="domain" description="DUF559" evidence="1">
    <location>
        <begin position="12"/>
        <end position="113"/>
    </location>
</feature>
<dbReference type="InterPro" id="IPR007569">
    <property type="entry name" value="DUF559"/>
</dbReference>
<name>A0A7X1FB35_9SPHN</name>
<dbReference type="Proteomes" id="UP000520156">
    <property type="component" value="Unassembled WGS sequence"/>
</dbReference>
<evidence type="ECO:0000259" key="1">
    <source>
        <dbReference type="Pfam" id="PF04480"/>
    </source>
</evidence>
<evidence type="ECO:0000313" key="2">
    <source>
        <dbReference type="EMBL" id="MBC2653711.1"/>
    </source>
</evidence>
<dbReference type="AlphaFoldDB" id="A0A7X1FB35"/>
<keyword evidence="3" id="KW-1185">Reference proteome</keyword>
<protein>
    <submittedName>
        <fullName evidence="2">DUF559 domain-containing protein</fullName>
    </submittedName>
</protein>
<dbReference type="CDD" id="cd01038">
    <property type="entry name" value="Endonuclease_DUF559"/>
    <property type="match status" value="1"/>
</dbReference>
<dbReference type="EMBL" id="JACLAU010000076">
    <property type="protein sequence ID" value="MBC2653711.1"/>
    <property type="molecule type" value="Genomic_DNA"/>
</dbReference>
<reference evidence="2 3" key="1">
    <citation type="submission" date="2020-08" db="EMBL/GenBank/DDBJ databases">
        <title>The genome sequence of Novosphingobium flavum 4Y4.</title>
        <authorList>
            <person name="Liu Y."/>
        </authorList>
    </citation>
    <scope>NUCLEOTIDE SEQUENCE [LARGE SCALE GENOMIC DNA]</scope>
    <source>
        <strain evidence="2 3">4Y4</strain>
    </source>
</reference>
<dbReference type="InterPro" id="IPR011335">
    <property type="entry name" value="Restrct_endonuc-II-like"/>
</dbReference>
<dbReference type="Pfam" id="PF04480">
    <property type="entry name" value="DUF559"/>
    <property type="match status" value="1"/>
</dbReference>
<comment type="caution">
    <text evidence="2">The sequence shown here is derived from an EMBL/GenBank/DDBJ whole genome shotgun (WGS) entry which is preliminary data.</text>
</comment>
<dbReference type="Gene3D" id="3.40.960.10">
    <property type="entry name" value="VSR Endonuclease"/>
    <property type="match status" value="1"/>
</dbReference>
<gene>
    <name evidence="2" type="ORF">H7F49_18690</name>
</gene>